<feature type="region of interest" description="Disordered" evidence="1">
    <location>
        <begin position="1"/>
        <end position="73"/>
    </location>
</feature>
<feature type="compositionally biased region" description="Polar residues" evidence="1">
    <location>
        <begin position="30"/>
        <end position="46"/>
    </location>
</feature>
<feature type="compositionally biased region" description="Low complexity" evidence="1">
    <location>
        <begin position="12"/>
        <end position="24"/>
    </location>
</feature>
<gene>
    <name evidence="2" type="ORF">AKAME5_002655500</name>
</gene>
<dbReference type="AlphaFoldDB" id="A0AAD3NIE0"/>
<reference evidence="2" key="1">
    <citation type="submission" date="2022-08" db="EMBL/GenBank/DDBJ databases">
        <title>Genome sequencing of akame (Lates japonicus).</title>
        <authorList>
            <person name="Hashiguchi Y."/>
            <person name="Takahashi H."/>
        </authorList>
    </citation>
    <scope>NUCLEOTIDE SEQUENCE</scope>
    <source>
        <strain evidence="2">Kochi</strain>
    </source>
</reference>
<evidence type="ECO:0000313" key="2">
    <source>
        <dbReference type="EMBL" id="GLD75222.1"/>
    </source>
</evidence>
<dbReference type="Proteomes" id="UP001279410">
    <property type="component" value="Unassembled WGS sequence"/>
</dbReference>
<protein>
    <submittedName>
        <fullName evidence="2">Trichohyalin-like protein</fullName>
    </submittedName>
</protein>
<dbReference type="EMBL" id="BRZM01002785">
    <property type="protein sequence ID" value="GLD75222.1"/>
    <property type="molecule type" value="Genomic_DNA"/>
</dbReference>
<organism evidence="2 3">
    <name type="scientific">Lates japonicus</name>
    <name type="common">Japanese lates</name>
    <dbReference type="NCBI Taxonomy" id="270547"/>
    <lineage>
        <taxon>Eukaryota</taxon>
        <taxon>Metazoa</taxon>
        <taxon>Chordata</taxon>
        <taxon>Craniata</taxon>
        <taxon>Vertebrata</taxon>
        <taxon>Euteleostomi</taxon>
        <taxon>Actinopterygii</taxon>
        <taxon>Neopterygii</taxon>
        <taxon>Teleostei</taxon>
        <taxon>Neoteleostei</taxon>
        <taxon>Acanthomorphata</taxon>
        <taxon>Carangaria</taxon>
        <taxon>Carangaria incertae sedis</taxon>
        <taxon>Centropomidae</taxon>
        <taxon>Lates</taxon>
    </lineage>
</organism>
<name>A0AAD3NIE0_LATJO</name>
<sequence length="139" mass="14197">MGDPATVTVPVSSSGKQAGSSTSKPGVSCGRSNSLGSRGSDSTASGSKVGGSLKRGSLSHQGTRQASHPGRTALRLCSSRSFSSLHTSSLTAAPFMRSSRSLNRLDQRSTGQGVTDGIAGWKELNKSSTYSVPLLAEPL</sequence>
<comment type="caution">
    <text evidence="2">The sequence shown here is derived from an EMBL/GenBank/DDBJ whole genome shotgun (WGS) entry which is preliminary data.</text>
</comment>
<keyword evidence="3" id="KW-1185">Reference proteome</keyword>
<evidence type="ECO:0000313" key="3">
    <source>
        <dbReference type="Proteomes" id="UP001279410"/>
    </source>
</evidence>
<evidence type="ECO:0000256" key="1">
    <source>
        <dbReference type="SAM" id="MobiDB-lite"/>
    </source>
</evidence>
<accession>A0AAD3NIE0</accession>
<proteinExistence type="predicted"/>